<dbReference type="EMBL" id="SNZA01000004">
    <property type="protein sequence ID" value="TDR12466.1"/>
    <property type="molecule type" value="Genomic_DNA"/>
</dbReference>
<dbReference type="RefSeq" id="WP_133563196.1">
    <property type="nucleotide sequence ID" value="NZ_SNZA01000004.1"/>
</dbReference>
<evidence type="ECO:0000313" key="1">
    <source>
        <dbReference type="EMBL" id="TDR12466.1"/>
    </source>
</evidence>
<sequence>MSDFVYFPLIKTRDAELRCFDNIHPEDFDNILPIYELTKSRVTSKAPDGDIYRRMERIKNIQKDRPFILDLSTDERYMNPQIQQLLSESHGFREWQYFILDLHSSLNIIPVIHIHEDNEGFSDVEEFVKIASSKKEYLAVRLPYDLSEDIDYYLSPIMKNLQDGCKLYVLLDAGYIRNIDKAKVSEQFLETCESINNAAKIKEVVMLCTSFPSSVAQEGGHDSDGSFDIYEEEIFNDVRRKFPIKYGDYVSINTEQIEMKGGTFVPRIDVASLDGNTFTYKRFRRDHGGYVKCAKQTILDTSSYTPLNTWADKEIELASQNDPTGISPAFWISVRMNYYLKTRLNLRLKPTL</sequence>
<comment type="caution">
    <text evidence="1">The sequence shown here is derived from an EMBL/GenBank/DDBJ whole genome shotgun (WGS) entry which is preliminary data.</text>
</comment>
<reference evidence="1 2" key="1">
    <citation type="submission" date="2019-03" db="EMBL/GenBank/DDBJ databases">
        <title>Genomic Encyclopedia of Type Strains, Phase IV (KMG-IV): sequencing the most valuable type-strain genomes for metagenomic binning, comparative biology and taxonomic classification.</title>
        <authorList>
            <person name="Goeker M."/>
        </authorList>
    </citation>
    <scope>NUCLEOTIDE SEQUENCE [LARGE SCALE GENOMIC DNA]</scope>
    <source>
        <strain evidence="1 2">DSM 5604</strain>
    </source>
</reference>
<dbReference type="OrthoDB" id="7847670at2"/>
<gene>
    <name evidence="1" type="ORF">C8D85_2501</name>
</gene>
<dbReference type="AlphaFoldDB" id="A0A4R6X0Y5"/>
<dbReference type="Proteomes" id="UP000295729">
    <property type="component" value="Unassembled WGS sequence"/>
</dbReference>
<accession>A0A4R6X0Y5</accession>
<dbReference type="Pfam" id="PF14350">
    <property type="entry name" value="Beta_protein"/>
    <property type="match status" value="1"/>
</dbReference>
<keyword evidence="2" id="KW-1185">Reference proteome</keyword>
<name>A0A4R6X0Y5_9GAMM</name>
<organism evidence="1 2">
    <name type="scientific">Marinomonas communis</name>
    <dbReference type="NCBI Taxonomy" id="28254"/>
    <lineage>
        <taxon>Bacteria</taxon>
        <taxon>Pseudomonadati</taxon>
        <taxon>Pseudomonadota</taxon>
        <taxon>Gammaproteobacteria</taxon>
        <taxon>Oceanospirillales</taxon>
        <taxon>Oceanospirillaceae</taxon>
        <taxon>Marinomonas</taxon>
    </lineage>
</organism>
<protein>
    <submittedName>
        <fullName evidence="1">T4 beta protein</fullName>
    </submittedName>
</protein>
<evidence type="ECO:0000313" key="2">
    <source>
        <dbReference type="Proteomes" id="UP000295729"/>
    </source>
</evidence>
<dbReference type="InterPro" id="IPR025683">
    <property type="entry name" value="Protein_beta"/>
</dbReference>
<proteinExistence type="predicted"/>